<dbReference type="AlphaFoldDB" id="A0A7X0L2G3"/>
<feature type="transmembrane region" description="Helical" evidence="1">
    <location>
        <begin position="21"/>
        <end position="44"/>
    </location>
</feature>
<evidence type="ECO:0000313" key="3">
    <source>
        <dbReference type="Proteomes" id="UP000546324"/>
    </source>
</evidence>
<proteinExistence type="predicted"/>
<dbReference type="EMBL" id="JACHMQ010000001">
    <property type="protein sequence ID" value="MBB6399603.1"/>
    <property type="molecule type" value="Genomic_DNA"/>
</dbReference>
<evidence type="ECO:0000313" key="2">
    <source>
        <dbReference type="EMBL" id="MBB6399603.1"/>
    </source>
</evidence>
<keyword evidence="1" id="KW-1133">Transmembrane helix</keyword>
<dbReference type="Proteomes" id="UP000546324">
    <property type="component" value="Unassembled WGS sequence"/>
</dbReference>
<gene>
    <name evidence="2" type="ORF">BKA00_006517</name>
</gene>
<evidence type="ECO:0000256" key="1">
    <source>
        <dbReference type="SAM" id="Phobius"/>
    </source>
</evidence>
<dbReference type="RefSeq" id="WP_185031547.1">
    <property type="nucleotide sequence ID" value="NZ_JACHMQ010000001.1"/>
</dbReference>
<organism evidence="2 3">
    <name type="scientific">Actinomadura coerulea</name>
    <dbReference type="NCBI Taxonomy" id="46159"/>
    <lineage>
        <taxon>Bacteria</taxon>
        <taxon>Bacillati</taxon>
        <taxon>Actinomycetota</taxon>
        <taxon>Actinomycetes</taxon>
        <taxon>Streptosporangiales</taxon>
        <taxon>Thermomonosporaceae</taxon>
        <taxon>Actinomadura</taxon>
    </lineage>
</organism>
<keyword evidence="1" id="KW-0812">Transmembrane</keyword>
<accession>A0A7X0L2G3</accession>
<reference evidence="2 3" key="1">
    <citation type="submission" date="2020-08" db="EMBL/GenBank/DDBJ databases">
        <title>Sequencing the genomes of 1000 actinobacteria strains.</title>
        <authorList>
            <person name="Klenk H.-P."/>
        </authorList>
    </citation>
    <scope>NUCLEOTIDE SEQUENCE [LARGE SCALE GENOMIC DNA]</scope>
    <source>
        <strain evidence="2 3">DSM 43675</strain>
    </source>
</reference>
<protein>
    <submittedName>
        <fullName evidence="2">Uncharacterized protein</fullName>
    </submittedName>
</protein>
<keyword evidence="1" id="KW-0472">Membrane</keyword>
<comment type="caution">
    <text evidence="2">The sequence shown here is derived from an EMBL/GenBank/DDBJ whole genome shotgun (WGS) entry which is preliminary data.</text>
</comment>
<keyword evidence="3" id="KW-1185">Reference proteome</keyword>
<sequence length="50" mass="5401">MGTERSGARRRPRREYRRRAVMFTGIGYGGGAAVFLACAAVVAVDHLSFG</sequence>
<name>A0A7X0L2G3_9ACTN</name>